<evidence type="ECO:0000256" key="2">
    <source>
        <dbReference type="ARBA" id="ARBA00006386"/>
    </source>
</evidence>
<dbReference type="AlphaFoldDB" id="D0LUH5"/>
<evidence type="ECO:0000256" key="6">
    <source>
        <dbReference type="ARBA" id="ARBA00023136"/>
    </source>
</evidence>
<protein>
    <submittedName>
        <fullName evidence="9">Permease</fullName>
    </submittedName>
</protein>
<dbReference type="EMBL" id="CP001804">
    <property type="protein sequence ID" value="ACY19298.1"/>
    <property type="molecule type" value="Genomic_DNA"/>
</dbReference>
<evidence type="ECO:0000313" key="10">
    <source>
        <dbReference type="Proteomes" id="UP000001880"/>
    </source>
</evidence>
<evidence type="ECO:0000256" key="8">
    <source>
        <dbReference type="SAM" id="Phobius"/>
    </source>
</evidence>
<dbReference type="eggNOG" id="COG0701">
    <property type="taxonomic scope" value="Bacteria"/>
</dbReference>
<feature type="transmembrane region" description="Helical" evidence="8">
    <location>
        <begin position="479"/>
        <end position="500"/>
    </location>
</feature>
<feature type="transmembrane region" description="Helical" evidence="8">
    <location>
        <begin position="447"/>
        <end position="473"/>
    </location>
</feature>
<feature type="transmembrane region" description="Helical" evidence="8">
    <location>
        <begin position="548"/>
        <end position="566"/>
    </location>
</feature>
<dbReference type="PANTHER" id="PTHR34184">
    <property type="entry name" value="UPF0718 PROTEIN YCGR"/>
    <property type="match status" value="1"/>
</dbReference>
<dbReference type="KEGG" id="hoh:Hoch_6834"/>
<dbReference type="InterPro" id="IPR052923">
    <property type="entry name" value="UPF0718"/>
</dbReference>
<feature type="transmembrane region" description="Helical" evidence="8">
    <location>
        <begin position="122"/>
        <end position="142"/>
    </location>
</feature>
<keyword evidence="4 8" id="KW-0812">Transmembrane</keyword>
<feature type="transmembrane region" description="Helical" evidence="8">
    <location>
        <begin position="418"/>
        <end position="440"/>
    </location>
</feature>
<dbReference type="PANTHER" id="PTHR34184:SF4">
    <property type="entry name" value="UPF0718 PROTEIN YCGR"/>
    <property type="match status" value="1"/>
</dbReference>
<proteinExistence type="inferred from homology"/>
<reference evidence="9 10" key="1">
    <citation type="journal article" date="2010" name="Stand. Genomic Sci.">
        <title>Complete genome sequence of Haliangium ochraceum type strain (SMP-2).</title>
        <authorList>
            <consortium name="US DOE Joint Genome Institute (JGI-PGF)"/>
            <person name="Ivanova N."/>
            <person name="Daum C."/>
            <person name="Lang E."/>
            <person name="Abt B."/>
            <person name="Kopitz M."/>
            <person name="Saunders E."/>
            <person name="Lapidus A."/>
            <person name="Lucas S."/>
            <person name="Glavina Del Rio T."/>
            <person name="Nolan M."/>
            <person name="Tice H."/>
            <person name="Copeland A."/>
            <person name="Cheng J.F."/>
            <person name="Chen F."/>
            <person name="Bruce D."/>
            <person name="Goodwin L."/>
            <person name="Pitluck S."/>
            <person name="Mavromatis K."/>
            <person name="Pati A."/>
            <person name="Mikhailova N."/>
            <person name="Chen A."/>
            <person name="Palaniappan K."/>
            <person name="Land M."/>
            <person name="Hauser L."/>
            <person name="Chang Y.J."/>
            <person name="Jeffries C.D."/>
            <person name="Detter J.C."/>
            <person name="Brettin T."/>
            <person name="Rohde M."/>
            <person name="Goker M."/>
            <person name="Bristow J."/>
            <person name="Markowitz V."/>
            <person name="Eisen J.A."/>
            <person name="Hugenholtz P."/>
            <person name="Kyrpides N.C."/>
            <person name="Klenk H.P."/>
        </authorList>
    </citation>
    <scope>NUCLEOTIDE SEQUENCE [LARGE SCALE GENOMIC DNA]</scope>
    <source>
        <strain evidence="10">DSM 14365 / CIP 107738 / JCM 11303 / AJ 13395 / SMP-2</strain>
    </source>
</reference>
<feature type="region of interest" description="Disordered" evidence="7">
    <location>
        <begin position="589"/>
        <end position="620"/>
    </location>
</feature>
<evidence type="ECO:0000256" key="4">
    <source>
        <dbReference type="ARBA" id="ARBA00022692"/>
    </source>
</evidence>
<feature type="transmembrane region" description="Helical" evidence="8">
    <location>
        <begin position="80"/>
        <end position="102"/>
    </location>
</feature>
<dbReference type="HOGENOM" id="CLU_440605_0_0_7"/>
<feature type="transmembrane region" description="Helical" evidence="8">
    <location>
        <begin position="211"/>
        <end position="230"/>
    </location>
</feature>
<name>D0LUH5_HALO1</name>
<feature type="transmembrane region" description="Helical" evidence="8">
    <location>
        <begin position="250"/>
        <end position="271"/>
    </location>
</feature>
<evidence type="ECO:0000313" key="9">
    <source>
        <dbReference type="EMBL" id="ACY19298.1"/>
    </source>
</evidence>
<keyword evidence="6 8" id="KW-0472">Membrane</keyword>
<dbReference type="Proteomes" id="UP000001880">
    <property type="component" value="Chromosome"/>
</dbReference>
<feature type="transmembrane region" description="Helical" evidence="8">
    <location>
        <begin position="178"/>
        <end position="199"/>
    </location>
</feature>
<feature type="transmembrane region" description="Helical" evidence="8">
    <location>
        <begin position="325"/>
        <end position="345"/>
    </location>
</feature>
<dbReference type="Pfam" id="PF03773">
    <property type="entry name" value="ArsP_1"/>
    <property type="match status" value="1"/>
</dbReference>
<feature type="compositionally biased region" description="Basic and acidic residues" evidence="7">
    <location>
        <begin position="589"/>
        <end position="606"/>
    </location>
</feature>
<comment type="similarity">
    <text evidence="2">Belongs to the UPF0718 family.</text>
</comment>
<evidence type="ECO:0000256" key="7">
    <source>
        <dbReference type="SAM" id="MobiDB-lite"/>
    </source>
</evidence>
<dbReference type="OrthoDB" id="9770315at2"/>
<feature type="transmembrane region" description="Helical" evidence="8">
    <location>
        <begin position="149"/>
        <end position="172"/>
    </location>
</feature>
<sequence>MFLLVTSVLALAIGPVLYRAAGAARWALSALDGFIMVAVAGLVVVHIVPHSVALAGPWALGLALLGFLGPGMIERYLHRAARTTHLATLVLACIGLMAHALFDGAALGSAAHGHGHDHEGSLLAIAVVLHRLPVGVTIWWLLRPASGLLVAAATLTGLGVATVAGYGLAGALAAHMDAAWVGMLQCLVAGSLLHVVVHRPPPVALPASTSLGRWLAGIGALIGGALVVSLSDTHLPAQGSEGEMFFNQTFLALALESAPALLLGFVLAGLLKVYLPHLSLRWMRSGRPSGEALRGMAFGLPLPICSCGVVPVYRSLIAAGVPTTAAMAFLVATPELGIDAILLSLPLLGGKLTLARVLAAALVAFVVGVLVGRWARSPSADAVSADAETQAPSGSRLAQTWQGIRFGLTELLDDVGPWLLLGLIIASLVEPLVEGAWFAALPEGLDVVLGALLGMPTYVCASGATPFVAVLLHKGISPGAALAFLLAGPATNITTFGILAKLHGRRIAIAFAAVLAGLAIAVGLAANALIGPVDTLPLHASAHESPSLLAMSSLAILAAMFALSLIRQGPRGFLGHVLAPLGSDDCHDHDHGHGHGHGHDHAHDRGTPAPAAEKSCCGGH</sequence>
<dbReference type="RefSeq" id="WP_012831890.1">
    <property type="nucleotide sequence ID" value="NC_013440.1"/>
</dbReference>
<comment type="subcellular location">
    <subcellularLocation>
        <location evidence="1">Cell membrane</location>
        <topology evidence="1">Multi-pass membrane protein</topology>
    </subcellularLocation>
</comment>
<feature type="transmembrane region" description="Helical" evidence="8">
    <location>
        <begin position="507"/>
        <end position="528"/>
    </location>
</feature>
<organism evidence="9 10">
    <name type="scientific">Haliangium ochraceum (strain DSM 14365 / JCM 11303 / SMP-2)</name>
    <dbReference type="NCBI Taxonomy" id="502025"/>
    <lineage>
        <taxon>Bacteria</taxon>
        <taxon>Pseudomonadati</taxon>
        <taxon>Myxococcota</taxon>
        <taxon>Polyangia</taxon>
        <taxon>Haliangiales</taxon>
        <taxon>Kofleriaceae</taxon>
        <taxon>Haliangium</taxon>
    </lineage>
</organism>
<accession>D0LUH5</accession>
<evidence type="ECO:0000256" key="3">
    <source>
        <dbReference type="ARBA" id="ARBA00022475"/>
    </source>
</evidence>
<feature type="transmembrane region" description="Helical" evidence="8">
    <location>
        <begin position="292"/>
        <end position="313"/>
    </location>
</feature>
<evidence type="ECO:0000256" key="5">
    <source>
        <dbReference type="ARBA" id="ARBA00022989"/>
    </source>
</evidence>
<keyword evidence="3" id="KW-1003">Cell membrane</keyword>
<keyword evidence="5 8" id="KW-1133">Transmembrane helix</keyword>
<feature type="transmembrane region" description="Helical" evidence="8">
    <location>
        <begin position="357"/>
        <end position="375"/>
    </location>
</feature>
<feature type="transmembrane region" description="Helical" evidence="8">
    <location>
        <begin position="35"/>
        <end position="68"/>
    </location>
</feature>
<gene>
    <name evidence="9" type="ordered locus">Hoch_6834</name>
</gene>
<dbReference type="GO" id="GO:0005886">
    <property type="term" value="C:plasma membrane"/>
    <property type="evidence" value="ECO:0007669"/>
    <property type="project" value="UniProtKB-SubCell"/>
</dbReference>
<dbReference type="STRING" id="502025.Hoch_6834"/>
<keyword evidence="10" id="KW-1185">Reference proteome</keyword>
<dbReference type="InterPro" id="IPR005524">
    <property type="entry name" value="DUF318"/>
</dbReference>
<evidence type="ECO:0000256" key="1">
    <source>
        <dbReference type="ARBA" id="ARBA00004651"/>
    </source>
</evidence>